<dbReference type="Proteomes" id="UP000198748">
    <property type="component" value="Unassembled WGS sequence"/>
</dbReference>
<keyword evidence="1" id="KW-0597">Phosphoprotein</keyword>
<dbReference type="Gene3D" id="3.40.50.2300">
    <property type="match status" value="1"/>
</dbReference>
<reference evidence="5" key="1">
    <citation type="submission" date="2016-10" db="EMBL/GenBank/DDBJ databases">
        <authorList>
            <person name="Varghese N."/>
            <person name="Submissions S."/>
        </authorList>
    </citation>
    <scope>NUCLEOTIDE SEQUENCE [LARGE SCALE GENOMIC DNA]</scope>
    <source>
        <strain evidence="5">DSM 25329</strain>
    </source>
</reference>
<gene>
    <name evidence="4" type="ORF">SAMN04487996_11319</name>
</gene>
<dbReference type="SMART" id="SM00850">
    <property type="entry name" value="LytTR"/>
    <property type="match status" value="1"/>
</dbReference>
<dbReference type="PANTHER" id="PTHR37299:SF1">
    <property type="entry name" value="STAGE 0 SPORULATION PROTEIN A HOMOLOG"/>
    <property type="match status" value="1"/>
</dbReference>
<organism evidence="4 5">
    <name type="scientific">Dyadobacter soli</name>
    <dbReference type="NCBI Taxonomy" id="659014"/>
    <lineage>
        <taxon>Bacteria</taxon>
        <taxon>Pseudomonadati</taxon>
        <taxon>Bacteroidota</taxon>
        <taxon>Cytophagia</taxon>
        <taxon>Cytophagales</taxon>
        <taxon>Spirosomataceae</taxon>
        <taxon>Dyadobacter</taxon>
    </lineage>
</organism>
<keyword evidence="5" id="KW-1185">Reference proteome</keyword>
<dbReference type="Gene3D" id="2.40.50.1020">
    <property type="entry name" value="LytTr DNA-binding domain"/>
    <property type="match status" value="1"/>
</dbReference>
<dbReference type="Pfam" id="PF00072">
    <property type="entry name" value="Response_reg"/>
    <property type="match status" value="1"/>
</dbReference>
<dbReference type="GO" id="GO:0003677">
    <property type="term" value="F:DNA binding"/>
    <property type="evidence" value="ECO:0007669"/>
    <property type="project" value="InterPro"/>
</dbReference>
<dbReference type="SUPFAM" id="SSF52172">
    <property type="entry name" value="CheY-like"/>
    <property type="match status" value="1"/>
</dbReference>
<dbReference type="AlphaFoldDB" id="A0A1G7PI60"/>
<evidence type="ECO:0000313" key="4">
    <source>
        <dbReference type="EMBL" id="SDF85953.1"/>
    </source>
</evidence>
<dbReference type="SMART" id="SM00448">
    <property type="entry name" value="REC"/>
    <property type="match status" value="1"/>
</dbReference>
<evidence type="ECO:0000313" key="5">
    <source>
        <dbReference type="Proteomes" id="UP000198748"/>
    </source>
</evidence>
<dbReference type="InterPro" id="IPR007492">
    <property type="entry name" value="LytTR_DNA-bd_dom"/>
</dbReference>
<feature type="domain" description="Response regulatory" evidence="2">
    <location>
        <begin position="4"/>
        <end position="119"/>
    </location>
</feature>
<dbReference type="PROSITE" id="PS50930">
    <property type="entry name" value="HTH_LYTTR"/>
    <property type="match status" value="1"/>
</dbReference>
<proteinExistence type="predicted"/>
<evidence type="ECO:0000259" key="3">
    <source>
        <dbReference type="PROSITE" id="PS50930"/>
    </source>
</evidence>
<dbReference type="EMBL" id="FNAN01000013">
    <property type="protein sequence ID" value="SDF85953.1"/>
    <property type="molecule type" value="Genomic_DNA"/>
</dbReference>
<sequence length="242" mass="27268">MTLNCITVDDEPLALGLVSAFVEQTPFLHLHGRYINALDALQVITKENIHLVYLDIQMPELTGMELAKVLSQNPDTKTRIVFTTAYNQFAVQGYEVDALGYLLKPFGYNQFLATAMKAKKYFENLRDSANEPELDSSENYLFVKSDYKLVRIDFDAILFIESFKDYVKIHQANGSPVVSHSSLKAIEEKLPGGKFIRIHRSFIVAVGKVDSISKSAVHIGSVDIPVGDLYKDAFKELLTKWQ</sequence>
<evidence type="ECO:0000259" key="2">
    <source>
        <dbReference type="PROSITE" id="PS50110"/>
    </source>
</evidence>
<dbReference type="GO" id="GO:0000156">
    <property type="term" value="F:phosphorelay response regulator activity"/>
    <property type="evidence" value="ECO:0007669"/>
    <property type="project" value="InterPro"/>
</dbReference>
<feature type="modified residue" description="4-aspartylphosphate" evidence="1">
    <location>
        <position position="55"/>
    </location>
</feature>
<evidence type="ECO:0000256" key="1">
    <source>
        <dbReference type="PROSITE-ProRule" id="PRU00169"/>
    </source>
</evidence>
<dbReference type="PANTHER" id="PTHR37299">
    <property type="entry name" value="TRANSCRIPTIONAL REGULATOR-RELATED"/>
    <property type="match status" value="1"/>
</dbReference>
<dbReference type="InterPro" id="IPR046947">
    <property type="entry name" value="LytR-like"/>
</dbReference>
<dbReference type="InterPro" id="IPR011006">
    <property type="entry name" value="CheY-like_superfamily"/>
</dbReference>
<accession>A0A1G7PI60</accession>
<dbReference type="RefSeq" id="WP_090154363.1">
    <property type="nucleotide sequence ID" value="NZ_FNAN01000013.1"/>
</dbReference>
<dbReference type="STRING" id="659014.SAMN04487996_11319"/>
<dbReference type="OrthoDB" id="9787344at2"/>
<protein>
    <submittedName>
        <fullName evidence="4">Two component transcriptional regulator, LytTR family</fullName>
    </submittedName>
</protein>
<dbReference type="Pfam" id="PF04397">
    <property type="entry name" value="LytTR"/>
    <property type="match status" value="1"/>
</dbReference>
<name>A0A1G7PI60_9BACT</name>
<dbReference type="PROSITE" id="PS50110">
    <property type="entry name" value="RESPONSE_REGULATORY"/>
    <property type="match status" value="1"/>
</dbReference>
<dbReference type="InterPro" id="IPR001789">
    <property type="entry name" value="Sig_transdc_resp-reg_receiver"/>
</dbReference>
<feature type="domain" description="HTH LytTR-type" evidence="3">
    <location>
        <begin position="141"/>
        <end position="240"/>
    </location>
</feature>